<reference evidence="3 4" key="1">
    <citation type="submission" date="2022-04" db="EMBL/GenBank/DDBJ databases">
        <title>Positive selection, recombination, and allopatry shape intraspecific diversity of widespread and dominant cyanobacteria.</title>
        <authorList>
            <person name="Wei J."/>
            <person name="Shu W."/>
            <person name="Hu C."/>
        </authorList>
    </citation>
    <scope>NUCLEOTIDE SEQUENCE [LARGE SCALE GENOMIC DNA]</scope>
    <source>
        <strain evidence="3 4">AS-A4</strain>
    </source>
</reference>
<dbReference type="PROSITE" id="PS50076">
    <property type="entry name" value="DNAJ_2"/>
    <property type="match status" value="1"/>
</dbReference>
<dbReference type="RefSeq" id="WP_190449363.1">
    <property type="nucleotide sequence ID" value="NZ_JAMPLM010000015.1"/>
</dbReference>
<dbReference type="Pfam" id="PF00805">
    <property type="entry name" value="Pentapeptide"/>
    <property type="match status" value="1"/>
</dbReference>
<dbReference type="Gene3D" id="2.160.20.80">
    <property type="entry name" value="E3 ubiquitin-protein ligase SopA"/>
    <property type="match status" value="1"/>
</dbReference>
<dbReference type="Gene3D" id="1.10.287.110">
    <property type="entry name" value="DnaJ domain"/>
    <property type="match status" value="1"/>
</dbReference>
<protein>
    <submittedName>
        <fullName evidence="3">Pentapeptide repeat-containing protein</fullName>
    </submittedName>
</protein>
<evidence type="ECO:0000256" key="1">
    <source>
        <dbReference type="SAM" id="MobiDB-lite"/>
    </source>
</evidence>
<feature type="compositionally biased region" description="Basic and acidic residues" evidence="1">
    <location>
        <begin position="72"/>
        <end position="91"/>
    </location>
</feature>
<comment type="caution">
    <text evidence="3">The sequence shown here is derived from an EMBL/GenBank/DDBJ whole genome shotgun (WGS) entry which is preliminary data.</text>
</comment>
<gene>
    <name evidence="3" type="ORF">NDI38_17275</name>
</gene>
<accession>A0ABV0KLU8</accession>
<keyword evidence="4" id="KW-1185">Reference proteome</keyword>
<evidence type="ECO:0000259" key="2">
    <source>
        <dbReference type="PROSITE" id="PS50076"/>
    </source>
</evidence>
<dbReference type="PANTHER" id="PTHR14136:SF17">
    <property type="entry name" value="BTB_POZ DOMAIN-CONTAINING PROTEIN KCTD9"/>
    <property type="match status" value="1"/>
</dbReference>
<dbReference type="SMART" id="SM00271">
    <property type="entry name" value="DnaJ"/>
    <property type="match status" value="1"/>
</dbReference>
<dbReference type="InterPro" id="IPR001623">
    <property type="entry name" value="DnaJ_domain"/>
</dbReference>
<dbReference type="InterPro" id="IPR036869">
    <property type="entry name" value="J_dom_sf"/>
</dbReference>
<dbReference type="Proteomes" id="UP001476950">
    <property type="component" value="Unassembled WGS sequence"/>
</dbReference>
<dbReference type="InterPro" id="IPR051082">
    <property type="entry name" value="Pentapeptide-BTB/POZ_domain"/>
</dbReference>
<organism evidence="3 4">
    <name type="scientific">Stenomitos frigidus AS-A4</name>
    <dbReference type="NCBI Taxonomy" id="2933935"/>
    <lineage>
        <taxon>Bacteria</taxon>
        <taxon>Bacillati</taxon>
        <taxon>Cyanobacteriota</taxon>
        <taxon>Cyanophyceae</taxon>
        <taxon>Leptolyngbyales</taxon>
        <taxon>Leptolyngbyaceae</taxon>
        <taxon>Stenomitos</taxon>
    </lineage>
</organism>
<dbReference type="EMBL" id="JAMPLM010000015">
    <property type="protein sequence ID" value="MEP1060189.1"/>
    <property type="molecule type" value="Genomic_DNA"/>
</dbReference>
<feature type="region of interest" description="Disordered" evidence="1">
    <location>
        <begin position="59"/>
        <end position="155"/>
    </location>
</feature>
<feature type="compositionally biased region" description="Low complexity" evidence="1">
    <location>
        <begin position="104"/>
        <end position="124"/>
    </location>
</feature>
<dbReference type="SUPFAM" id="SSF141571">
    <property type="entry name" value="Pentapeptide repeat-like"/>
    <property type="match status" value="1"/>
</dbReference>
<dbReference type="SUPFAM" id="SSF46565">
    <property type="entry name" value="Chaperone J-domain"/>
    <property type="match status" value="1"/>
</dbReference>
<evidence type="ECO:0000313" key="3">
    <source>
        <dbReference type="EMBL" id="MEP1060189.1"/>
    </source>
</evidence>
<dbReference type="PRINTS" id="PR00625">
    <property type="entry name" value="JDOMAIN"/>
</dbReference>
<dbReference type="PANTHER" id="PTHR14136">
    <property type="entry name" value="BTB_POZ DOMAIN-CONTAINING PROTEIN KCTD9"/>
    <property type="match status" value="1"/>
</dbReference>
<dbReference type="CDD" id="cd06257">
    <property type="entry name" value="DnaJ"/>
    <property type="match status" value="1"/>
</dbReference>
<dbReference type="Pfam" id="PF00226">
    <property type="entry name" value="DnaJ"/>
    <property type="match status" value="1"/>
</dbReference>
<proteinExistence type="predicted"/>
<evidence type="ECO:0000313" key="4">
    <source>
        <dbReference type="Proteomes" id="UP001476950"/>
    </source>
</evidence>
<sequence>MSDFDRYYRVLGLKPGASLEAVNQAYRQLAFQWHPDRLPKDDLTLQAEAQEKLKALNQARDQLRSRPLHRQAQTDRDADRKADRSYADRRQARAYYHQPPRPEPSQTQSSSQAAPPRSSAKQPSNFASWQQPSPRPASASRRATTDLSGTDWQGADLREKDFSGRNLSQANLSHANLSDAFLHKVNLSNANLASANLFRANLLQADLRHANLQGANLIGADLSGADLSGADLRGAKVGFAERIMVKFTGAILTGMIMPDGSIHT</sequence>
<feature type="domain" description="J" evidence="2">
    <location>
        <begin position="6"/>
        <end position="78"/>
    </location>
</feature>
<dbReference type="InterPro" id="IPR001646">
    <property type="entry name" value="5peptide_repeat"/>
</dbReference>
<name>A0ABV0KLU8_9CYAN</name>